<accession>A0A2S6CD25</accession>
<evidence type="ECO:0000256" key="8">
    <source>
        <dbReference type="ARBA" id="ARBA00023004"/>
    </source>
</evidence>
<comment type="similarity">
    <text evidence="2">Belongs to the TfdA dioxygenase family.</text>
</comment>
<feature type="binding site" evidence="11">
    <location>
        <begin position="490"/>
        <end position="491"/>
    </location>
    <ligand>
        <name>substrate</name>
    </ligand>
</feature>
<dbReference type="InterPro" id="IPR042098">
    <property type="entry name" value="TauD-like_sf"/>
</dbReference>
<dbReference type="CDD" id="cd07067">
    <property type="entry name" value="HP_PGM_like"/>
    <property type="match status" value="1"/>
</dbReference>
<dbReference type="InterPro" id="IPR029033">
    <property type="entry name" value="His_PPase_superfam"/>
</dbReference>
<dbReference type="GO" id="GO:0004619">
    <property type="term" value="F:phosphoglycerate mutase activity"/>
    <property type="evidence" value="ECO:0007669"/>
    <property type="project" value="UniProtKB-EC"/>
</dbReference>
<feature type="compositionally biased region" description="Pro residues" evidence="13">
    <location>
        <begin position="358"/>
        <end position="367"/>
    </location>
</feature>
<evidence type="ECO:0000256" key="12">
    <source>
        <dbReference type="PIRSR" id="PIRSR613078-3"/>
    </source>
</evidence>
<evidence type="ECO:0000256" key="5">
    <source>
        <dbReference type="ARBA" id="ARBA00022723"/>
    </source>
</evidence>
<evidence type="ECO:0000256" key="13">
    <source>
        <dbReference type="SAM" id="MobiDB-lite"/>
    </source>
</evidence>
<evidence type="ECO:0000313" key="16">
    <source>
        <dbReference type="Proteomes" id="UP000237631"/>
    </source>
</evidence>
<dbReference type="GO" id="GO:0046872">
    <property type="term" value="F:metal ion binding"/>
    <property type="evidence" value="ECO:0007669"/>
    <property type="project" value="UniProtKB-KW"/>
</dbReference>
<keyword evidence="7" id="KW-0560">Oxidoreductase</keyword>
<feature type="binding site" evidence="11">
    <location>
        <position position="436"/>
    </location>
    <ligand>
        <name>substrate</name>
    </ligand>
</feature>
<dbReference type="EC" id="5.4.2.11" evidence="4"/>
<dbReference type="Gene3D" id="3.40.50.1240">
    <property type="entry name" value="Phosphoglycerate mutase-like"/>
    <property type="match status" value="1"/>
</dbReference>
<protein>
    <recommendedName>
        <fullName evidence="4">phosphoglycerate mutase (2,3-diphosphoglycerate-dependent)</fullName>
        <ecNumber evidence="4">5.4.2.11</ecNumber>
    </recommendedName>
</protein>
<evidence type="ECO:0000313" key="15">
    <source>
        <dbReference type="EMBL" id="PPJ57634.1"/>
    </source>
</evidence>
<dbReference type="GO" id="GO:0006096">
    <property type="term" value="P:glycolytic process"/>
    <property type="evidence" value="ECO:0007669"/>
    <property type="project" value="UniProtKB-KW"/>
</dbReference>
<dbReference type="HAMAP" id="MF_01039">
    <property type="entry name" value="PGAM_GpmA"/>
    <property type="match status" value="1"/>
</dbReference>
<keyword evidence="16" id="KW-1185">Reference proteome</keyword>
<dbReference type="Gene3D" id="3.60.130.10">
    <property type="entry name" value="Clavaminate synthase-like"/>
    <property type="match status" value="1"/>
</dbReference>
<evidence type="ECO:0000256" key="10">
    <source>
        <dbReference type="ARBA" id="ARBA00023235"/>
    </source>
</evidence>
<dbReference type="GO" id="GO:0005737">
    <property type="term" value="C:cytoplasm"/>
    <property type="evidence" value="ECO:0007669"/>
    <property type="project" value="TreeGrafter"/>
</dbReference>
<evidence type="ECO:0000256" key="6">
    <source>
        <dbReference type="ARBA" id="ARBA00022964"/>
    </source>
</evidence>
<dbReference type="OrthoDB" id="10257314at2759"/>
<feature type="binding site" evidence="11">
    <location>
        <position position="474"/>
    </location>
    <ligand>
        <name>substrate</name>
    </ligand>
</feature>
<feature type="binding site" evidence="11">
    <location>
        <begin position="558"/>
        <end position="559"/>
    </location>
    <ligand>
        <name>substrate</name>
    </ligand>
</feature>
<dbReference type="Proteomes" id="UP000237631">
    <property type="component" value="Unassembled WGS sequence"/>
</dbReference>
<dbReference type="PANTHER" id="PTHR30468">
    <property type="entry name" value="ALPHA-KETOGLUTARATE-DEPENDENT SULFONATE DIOXYGENASE"/>
    <property type="match status" value="1"/>
</dbReference>
<evidence type="ECO:0000256" key="1">
    <source>
        <dbReference type="ARBA" id="ARBA00001954"/>
    </source>
</evidence>
<evidence type="ECO:0000256" key="7">
    <source>
        <dbReference type="ARBA" id="ARBA00023002"/>
    </source>
</evidence>
<sequence>MAPGILSEDVPIHGTAPSKNAYPAPLKPSGALDHFKSEETTPVIGREYYDVNIVDDLLNAENADDRLRDLAIAIPQRGAVFFRKQDNLTNDLQKQFVHRLGQLAGKPKDSTLHIHPVLNGTSEFGATKDNEISTISSIARKELYKHDAQKQKGRRYDAALWHSDIQFEPVPAAYTALRLTQLPKTGGDTLWASGYELYDRFSPLYQKFFESLTATFVGDGFIKAAAANPDKVFIYEEPRGSPQNVGKTLSAVHPVVRTNPVTGWKSIYALGPFPKFINELTADESDELLAKFRQLILDQHDLTVRFKAIWDNRSAFHTATFDYDGLGDRIGNRAVGIGEAPYFDTNSKSRSEDLGFPVPLPRTPQQPPERDPRMPSKYILIILRHVRSEWNEKNLFTGCVDVPLNDQGTTEAIQAGKLLKQRNWLPDIVYTSLLRRAIVTANLALDEADRLWIPVVRSWTPNKRHYGGLQGLNKKQSAEEYGDEQVHLWRRSFDVQPPETSEEYRASGDGGGRYASQGIEVPKTECLKDVLTRTLPFWESSILPELKKVSLVLIAAHGNSLRALMKELEGVSDEDIPGVKNPTGVPIVYEVDENFKGNGKELK</sequence>
<evidence type="ECO:0000256" key="3">
    <source>
        <dbReference type="ARBA" id="ARBA00006717"/>
    </source>
</evidence>
<dbReference type="InterPro" id="IPR013078">
    <property type="entry name" value="His_Pase_superF_clade-1"/>
</dbReference>
<dbReference type="STRING" id="357750.A0A2S6CD25"/>
<dbReference type="Pfam" id="PF02668">
    <property type="entry name" value="TauD"/>
    <property type="match status" value="1"/>
</dbReference>
<dbReference type="SUPFAM" id="SSF51197">
    <property type="entry name" value="Clavaminate synthase-like"/>
    <property type="match status" value="1"/>
</dbReference>
<keyword evidence="8" id="KW-0408">Iron</keyword>
<dbReference type="GO" id="GO:0016706">
    <property type="term" value="F:2-oxoglutarate-dependent dioxygenase activity"/>
    <property type="evidence" value="ECO:0007669"/>
    <property type="project" value="TreeGrafter"/>
</dbReference>
<dbReference type="Pfam" id="PF00300">
    <property type="entry name" value="His_Phos_1"/>
    <property type="match status" value="1"/>
</dbReference>
<feature type="region of interest" description="Disordered" evidence="13">
    <location>
        <begin position="344"/>
        <end position="372"/>
    </location>
</feature>
<keyword evidence="6" id="KW-0223">Dioxygenase</keyword>
<dbReference type="SMART" id="SM00855">
    <property type="entry name" value="PGAM"/>
    <property type="match status" value="1"/>
</dbReference>
<dbReference type="EMBL" id="PNEN01000488">
    <property type="protein sequence ID" value="PPJ57634.1"/>
    <property type="molecule type" value="Genomic_DNA"/>
</dbReference>
<proteinExistence type="inferred from homology"/>
<organism evidence="15 16">
    <name type="scientific">Cercospora berteroae</name>
    <dbReference type="NCBI Taxonomy" id="357750"/>
    <lineage>
        <taxon>Eukaryota</taxon>
        <taxon>Fungi</taxon>
        <taxon>Dikarya</taxon>
        <taxon>Ascomycota</taxon>
        <taxon>Pezizomycotina</taxon>
        <taxon>Dothideomycetes</taxon>
        <taxon>Dothideomycetidae</taxon>
        <taxon>Mycosphaerellales</taxon>
        <taxon>Mycosphaerellaceae</taxon>
        <taxon>Cercospora</taxon>
    </lineage>
</organism>
<dbReference type="SUPFAM" id="SSF53254">
    <property type="entry name" value="Phosphoglycerate mutase-like"/>
    <property type="match status" value="1"/>
</dbReference>
<keyword evidence="9" id="KW-0324">Glycolysis</keyword>
<keyword evidence="5" id="KW-0479">Metal-binding</keyword>
<evidence type="ECO:0000256" key="2">
    <source>
        <dbReference type="ARBA" id="ARBA00005896"/>
    </source>
</evidence>
<evidence type="ECO:0000256" key="4">
    <source>
        <dbReference type="ARBA" id="ARBA00012028"/>
    </source>
</evidence>
<comment type="similarity">
    <text evidence="3">Belongs to the phosphoglycerate mutase family. BPG-dependent PGAM subfamily.</text>
</comment>
<evidence type="ECO:0000256" key="11">
    <source>
        <dbReference type="PIRSR" id="PIRSR613078-2"/>
    </source>
</evidence>
<feature type="binding site" evidence="11">
    <location>
        <begin position="384"/>
        <end position="391"/>
    </location>
    <ligand>
        <name>substrate</name>
    </ligand>
</feature>
<keyword evidence="10" id="KW-0413">Isomerase</keyword>
<evidence type="ECO:0000259" key="14">
    <source>
        <dbReference type="Pfam" id="PF02668"/>
    </source>
</evidence>
<feature type="site" description="Transition state stabilizer" evidence="12">
    <location>
        <position position="557"/>
    </location>
</feature>
<evidence type="ECO:0000256" key="9">
    <source>
        <dbReference type="ARBA" id="ARBA00023152"/>
    </source>
</evidence>
<dbReference type="InterPro" id="IPR005952">
    <property type="entry name" value="Phosphogly_mut1"/>
</dbReference>
<comment type="caution">
    <text evidence="15">The sequence shown here is derived from an EMBL/GenBank/DDBJ whole genome shotgun (WGS) entry which is preliminary data.</text>
</comment>
<dbReference type="NCBIfam" id="TIGR01258">
    <property type="entry name" value="pgm_1"/>
    <property type="match status" value="1"/>
</dbReference>
<dbReference type="AlphaFoldDB" id="A0A2S6CD25"/>
<dbReference type="PANTHER" id="PTHR30468:SF10">
    <property type="entry name" value="TAUD_TFDA-LIKE DOMAIN-CONTAINING PROTEIN"/>
    <property type="match status" value="1"/>
</dbReference>
<name>A0A2S6CD25_9PEZI</name>
<feature type="binding site" evidence="11">
    <location>
        <begin position="397"/>
        <end position="398"/>
    </location>
    <ligand>
        <name>substrate</name>
    </ligand>
</feature>
<feature type="domain" description="TauD/TfdA-like" evidence="14">
    <location>
        <begin position="38"/>
        <end position="330"/>
    </location>
</feature>
<comment type="cofactor">
    <cofactor evidence="1">
        <name>Fe(2+)</name>
        <dbReference type="ChEBI" id="CHEBI:29033"/>
    </cofactor>
</comment>
<dbReference type="InterPro" id="IPR003819">
    <property type="entry name" value="TauD/TfdA-like"/>
</dbReference>
<feature type="region of interest" description="Disordered" evidence="13">
    <location>
        <begin position="1"/>
        <end position="24"/>
    </location>
</feature>
<reference evidence="16" key="1">
    <citation type="journal article" date="2017" name="bioRxiv">
        <title>Conservation of a gene cluster reveals novel cercosporin biosynthetic mechanisms and extends production to the genus Colletotrichum.</title>
        <authorList>
            <person name="de Jonge R."/>
            <person name="Ebert M.K."/>
            <person name="Huitt-Roehl C.R."/>
            <person name="Pal P."/>
            <person name="Suttle J.C."/>
            <person name="Spanner R.E."/>
            <person name="Neubauer J.D."/>
            <person name="Jurick W.M.II."/>
            <person name="Stott K.A."/>
            <person name="Secor G.A."/>
            <person name="Thomma B.P.H.J."/>
            <person name="Van de Peer Y."/>
            <person name="Townsend C.A."/>
            <person name="Bolton M.D."/>
        </authorList>
    </citation>
    <scope>NUCLEOTIDE SEQUENCE [LARGE SCALE GENOMIC DNA]</scope>
    <source>
        <strain evidence="16">CBS538.71</strain>
    </source>
</reference>
<gene>
    <name evidence="15" type="ORF">CBER1_00228</name>
</gene>
<dbReference type="InterPro" id="IPR051323">
    <property type="entry name" value="AtsK-like"/>
</dbReference>